<gene>
    <name evidence="2" type="ORF">ABE541_10910</name>
</gene>
<organism evidence="2 3">
    <name type="scientific">Sphingobacterium kitahiroshimense</name>
    <dbReference type="NCBI Taxonomy" id="470446"/>
    <lineage>
        <taxon>Bacteria</taxon>
        <taxon>Pseudomonadati</taxon>
        <taxon>Bacteroidota</taxon>
        <taxon>Sphingobacteriia</taxon>
        <taxon>Sphingobacteriales</taxon>
        <taxon>Sphingobacteriaceae</taxon>
        <taxon>Sphingobacterium</taxon>
    </lineage>
</organism>
<reference evidence="2 3" key="1">
    <citation type="submission" date="2024-04" db="EMBL/GenBank/DDBJ databases">
        <title>WGS of bacteria from Torrens River.</title>
        <authorList>
            <person name="Wyrsch E.R."/>
            <person name="Drigo B."/>
        </authorList>
    </citation>
    <scope>NUCLEOTIDE SEQUENCE [LARGE SCALE GENOMIC DNA]</scope>
    <source>
        <strain evidence="2 3">TWI391</strain>
    </source>
</reference>
<keyword evidence="1" id="KW-0472">Membrane</keyword>
<dbReference type="RefSeq" id="WP_183912378.1">
    <property type="nucleotide sequence ID" value="NZ_JBDJLH010000002.1"/>
</dbReference>
<feature type="transmembrane region" description="Helical" evidence="1">
    <location>
        <begin position="52"/>
        <end position="77"/>
    </location>
</feature>
<feature type="transmembrane region" description="Helical" evidence="1">
    <location>
        <begin position="89"/>
        <end position="108"/>
    </location>
</feature>
<feature type="transmembrane region" description="Helical" evidence="1">
    <location>
        <begin position="9"/>
        <end position="32"/>
    </location>
</feature>
<keyword evidence="3" id="KW-1185">Reference proteome</keyword>
<evidence type="ECO:0000313" key="3">
    <source>
        <dbReference type="Proteomes" id="UP001409291"/>
    </source>
</evidence>
<keyword evidence="1" id="KW-1133">Transmembrane helix</keyword>
<proteinExistence type="predicted"/>
<dbReference type="Proteomes" id="UP001409291">
    <property type="component" value="Unassembled WGS sequence"/>
</dbReference>
<evidence type="ECO:0000313" key="2">
    <source>
        <dbReference type="EMBL" id="MEN5377775.1"/>
    </source>
</evidence>
<protein>
    <submittedName>
        <fullName evidence="2">Uncharacterized protein</fullName>
    </submittedName>
</protein>
<sequence length="347" mass="40091">MRKLFQNNLGLRSIVLYIMICIFVVAISVVILQYHKLIIVNALDKASINGTYILYSLLVISSLTLVTTFFVSPIFFFEYLQKENVDYALVKLLPYLPMVSVFGVYFLLFRPGYNDFTSEDKWGLVDTVYVILSGVTVLIAGVIVLHFIKGFQSIFKNAMVFAYNQSYGKAGDQFRLDDFRKLPIKENEEPKYEENPNDELIKRVEKLISSTEELEVEPIGDVNFNIVIYVYGDGFDYCLLDSGLDIPFIFGDENPEIVLAECHFLHINIALYFRIDQVYIFNFEDNYVVLNPAIDRNLHNIRSKRVNEKLNSYRVKGKPSGYFHIHPSLGDKLRIIVDGYANKRFNH</sequence>
<keyword evidence="1" id="KW-0812">Transmembrane</keyword>
<feature type="transmembrane region" description="Helical" evidence="1">
    <location>
        <begin position="128"/>
        <end position="148"/>
    </location>
</feature>
<evidence type="ECO:0000256" key="1">
    <source>
        <dbReference type="SAM" id="Phobius"/>
    </source>
</evidence>
<accession>A0ABV0BSK1</accession>
<name>A0ABV0BSK1_9SPHI</name>
<comment type="caution">
    <text evidence="2">The sequence shown here is derived from an EMBL/GenBank/DDBJ whole genome shotgun (WGS) entry which is preliminary data.</text>
</comment>
<dbReference type="EMBL" id="JBDJNQ010000004">
    <property type="protein sequence ID" value="MEN5377775.1"/>
    <property type="molecule type" value="Genomic_DNA"/>
</dbReference>